<feature type="chain" id="PRO_5046081597" description="NAD glycohydrolase translocation F5/8 type C domain-containing protein" evidence="1">
    <location>
        <begin position="22"/>
        <end position="265"/>
    </location>
</feature>
<dbReference type="RefSeq" id="WP_420070413.1">
    <property type="nucleotide sequence ID" value="NZ_JBCHKQ010000011.1"/>
</dbReference>
<evidence type="ECO:0000313" key="4">
    <source>
        <dbReference type="Proteomes" id="UP001466331"/>
    </source>
</evidence>
<accession>A0ABU9UET1</accession>
<keyword evidence="4" id="KW-1185">Reference proteome</keyword>
<dbReference type="EMBL" id="JBCHKQ010000011">
    <property type="protein sequence ID" value="MEM5948961.1"/>
    <property type="molecule type" value="Genomic_DNA"/>
</dbReference>
<evidence type="ECO:0000256" key="1">
    <source>
        <dbReference type="SAM" id="SignalP"/>
    </source>
</evidence>
<dbReference type="Proteomes" id="UP001466331">
    <property type="component" value="Unassembled WGS sequence"/>
</dbReference>
<feature type="domain" description="NAD glycohydrolase translocation F5/8 type C" evidence="2">
    <location>
        <begin position="124"/>
        <end position="257"/>
    </location>
</feature>
<dbReference type="Pfam" id="PF25302">
    <property type="entry name" value="NADase_transloc"/>
    <property type="match status" value="1"/>
</dbReference>
<protein>
    <recommendedName>
        <fullName evidence="2">NAD glycohydrolase translocation F5/8 type C domain-containing protein</fullName>
    </recommendedName>
</protein>
<feature type="signal peptide" evidence="1">
    <location>
        <begin position="1"/>
        <end position="21"/>
    </location>
</feature>
<evidence type="ECO:0000259" key="2">
    <source>
        <dbReference type="Pfam" id="PF25302"/>
    </source>
</evidence>
<sequence>MSKHTSLGIMMLLMVSFPFYAQTIPPGTRYIKAMATNVEFRDNNQIAFDDLKEGEKVYRYELEYVHKIPFLRIYKEGRVEEYLVLYNDLFMILYTKGKKSFYDIWIKSFRFEGEMNDLGAASSRIISASSELKEGNVIYAIDNINTIDLETPWVEGAKGSGTGEWITLKGYTELDSLIIFSGYVSYEKPYLYTQNARPKKIRVTCKEVGFEKDFDIADTPNPQVLEFGRLIKVEDITITILDVYPGTKYENMCIHAIWKRRVPNR</sequence>
<dbReference type="NCBIfam" id="NF047619">
    <property type="entry name" value="NADase_discoid"/>
    <property type="match status" value="1"/>
</dbReference>
<proteinExistence type="predicted"/>
<gene>
    <name evidence="3" type="ORF">WKV44_10480</name>
</gene>
<evidence type="ECO:0000313" key="3">
    <source>
        <dbReference type="EMBL" id="MEM5948961.1"/>
    </source>
</evidence>
<dbReference type="InterPro" id="IPR057561">
    <property type="entry name" value="NADase_transloc"/>
</dbReference>
<name>A0ABU9UET1_9SPIR</name>
<keyword evidence="1" id="KW-0732">Signal</keyword>
<comment type="caution">
    <text evidence="3">The sequence shown here is derived from an EMBL/GenBank/DDBJ whole genome shotgun (WGS) entry which is preliminary data.</text>
</comment>
<organism evidence="3 4">
    <name type="scientific">Rarispira pelagica</name>
    <dbReference type="NCBI Taxonomy" id="3141764"/>
    <lineage>
        <taxon>Bacteria</taxon>
        <taxon>Pseudomonadati</taxon>
        <taxon>Spirochaetota</taxon>
        <taxon>Spirochaetia</taxon>
        <taxon>Winmispirales</taxon>
        <taxon>Winmispiraceae</taxon>
        <taxon>Rarispira</taxon>
    </lineage>
</organism>
<reference evidence="3 4" key="1">
    <citation type="submission" date="2024-03" db="EMBL/GenBank/DDBJ databases">
        <title>Ignisphaera cupida sp. nov., a hyperthermophilic hydrolytic archaeon from a hot spring of Kamchatka, and proposal of Ignisphaeraceae fam. nov.</title>
        <authorList>
            <person name="Podosokorskaya O.A."/>
            <person name="Elcheninov A.G."/>
            <person name="Maltseva A.I."/>
            <person name="Zayulina K.S."/>
            <person name="Novikov A."/>
            <person name="Merkel A.Y."/>
        </authorList>
    </citation>
    <scope>NUCLEOTIDE SEQUENCE [LARGE SCALE GENOMIC DNA]</scope>
    <source>
        <strain evidence="3 4">38H-sp</strain>
    </source>
</reference>